<gene>
    <name evidence="3" type="ORF">O0I10_007006</name>
</gene>
<dbReference type="PANTHER" id="PTHR40050:SF1">
    <property type="entry name" value="INNER SPORE COAT PROTEIN H"/>
    <property type="match status" value="1"/>
</dbReference>
<proteinExistence type="predicted"/>
<feature type="compositionally biased region" description="Acidic residues" evidence="1">
    <location>
        <begin position="560"/>
        <end position="569"/>
    </location>
</feature>
<dbReference type="Gene3D" id="2.60.40.10">
    <property type="entry name" value="Immunoglobulins"/>
    <property type="match status" value="1"/>
</dbReference>
<dbReference type="Proteomes" id="UP001234581">
    <property type="component" value="Unassembled WGS sequence"/>
</dbReference>
<comment type="caution">
    <text evidence="3">The sequence shown here is derived from an EMBL/GenBank/DDBJ whole genome shotgun (WGS) entry which is preliminary data.</text>
</comment>
<dbReference type="GeneID" id="83214415"/>
<keyword evidence="4" id="KW-1185">Reference proteome</keyword>
<protein>
    <recommendedName>
        <fullName evidence="5">Coth protein-domain-containing protein</fullName>
    </recommendedName>
</protein>
<evidence type="ECO:0000256" key="2">
    <source>
        <dbReference type="SAM" id="SignalP"/>
    </source>
</evidence>
<feature type="signal peptide" evidence="2">
    <location>
        <begin position="1"/>
        <end position="15"/>
    </location>
</feature>
<dbReference type="InterPro" id="IPR013783">
    <property type="entry name" value="Ig-like_fold"/>
</dbReference>
<dbReference type="AlphaFoldDB" id="A0AAD7V1M5"/>
<feature type="region of interest" description="Disordered" evidence="1">
    <location>
        <begin position="529"/>
        <end position="575"/>
    </location>
</feature>
<name>A0AAD7V1M5_9FUNG</name>
<dbReference type="Pfam" id="PF08757">
    <property type="entry name" value="CotH"/>
    <property type="match status" value="1"/>
</dbReference>
<evidence type="ECO:0000313" key="4">
    <source>
        <dbReference type="Proteomes" id="UP001234581"/>
    </source>
</evidence>
<evidence type="ECO:0008006" key="5">
    <source>
        <dbReference type="Google" id="ProtNLM"/>
    </source>
</evidence>
<sequence>MRLLLIPLIVTVANAATVTFRVVAPGATDVQVSVNGQLTKLSASDPDVPYFVGQAEANDQDKYQYVVSGNAEPFQRTLEAGRTATRNDFFNRPVTYANIPELPWPIADKPQWTRGGDEPPMFDTNYIPTIFMNGDPTEMNNLIKNVPANLYSTKFTFVGPEEVLVYKNCSFGIHGAGKKHNNDKQSWRWMLPEGQYIYNRNYIKLRHMEEDPTQMREKLYADVLQAMGVYANQANIVRLYINGEGFGTFNMLDDIPQYSYIRAMFYNGKPPQQMGPLYDGASGASFMYSSNKDDYSSWIPNEKSPEDYEAIDPLCATLNKTDFSNDASVAKLSDMFDTDSFMRFMVMEYLAGHWDGYWMEQTNDGAYRDPTNNNMWYYLGQDYDATFGVNLDQPRTFVETSYTKFPEMFPGGVMINGLLKNPAMRTRFESYLKNTTAVLFNNYTLTNRVLEYQKFLLPDLEWDRSIKQQSPGIHFGWTFDQVTANLWSGTKAPGQKPGGAEWGLLEWVVAKSNAVAKEFNIEIVQHPVQGPQQQPQGGNKVTHSEAPSPPDASVAPHGEADDDGGEEAESSSSIKTTSSVWSLPLALLASLFIYVSYP</sequence>
<dbReference type="InterPro" id="IPR014867">
    <property type="entry name" value="Spore_coat_CotH_CotH2/3/7"/>
</dbReference>
<reference evidence="3 4" key="1">
    <citation type="submission" date="2023-03" db="EMBL/GenBank/DDBJ databases">
        <title>Genome sequence of Lichtheimia ornata CBS 291.66.</title>
        <authorList>
            <person name="Mohabir J.T."/>
            <person name="Shea T.P."/>
            <person name="Kurbessoian T."/>
            <person name="Berby B."/>
            <person name="Fontaine J."/>
            <person name="Livny J."/>
            <person name="Gnirke A."/>
            <person name="Stajich J.E."/>
            <person name="Cuomo C.A."/>
        </authorList>
    </citation>
    <scope>NUCLEOTIDE SEQUENCE [LARGE SCALE GENOMIC DNA]</scope>
    <source>
        <strain evidence="3">CBS 291.66</strain>
    </source>
</reference>
<dbReference type="RefSeq" id="XP_058342103.1">
    <property type="nucleotide sequence ID" value="XM_058487026.1"/>
</dbReference>
<accession>A0AAD7V1M5</accession>
<organism evidence="3 4">
    <name type="scientific">Lichtheimia ornata</name>
    <dbReference type="NCBI Taxonomy" id="688661"/>
    <lineage>
        <taxon>Eukaryota</taxon>
        <taxon>Fungi</taxon>
        <taxon>Fungi incertae sedis</taxon>
        <taxon>Mucoromycota</taxon>
        <taxon>Mucoromycotina</taxon>
        <taxon>Mucoromycetes</taxon>
        <taxon>Mucorales</taxon>
        <taxon>Lichtheimiaceae</taxon>
        <taxon>Lichtheimia</taxon>
    </lineage>
</organism>
<dbReference type="EMBL" id="JARTCD010000033">
    <property type="protein sequence ID" value="KAJ8657190.1"/>
    <property type="molecule type" value="Genomic_DNA"/>
</dbReference>
<feature type="compositionally biased region" description="Low complexity" evidence="1">
    <location>
        <begin position="529"/>
        <end position="538"/>
    </location>
</feature>
<keyword evidence="2" id="KW-0732">Signal</keyword>
<evidence type="ECO:0000256" key="1">
    <source>
        <dbReference type="SAM" id="MobiDB-lite"/>
    </source>
</evidence>
<evidence type="ECO:0000313" key="3">
    <source>
        <dbReference type="EMBL" id="KAJ8657190.1"/>
    </source>
</evidence>
<feature type="chain" id="PRO_5042267917" description="Coth protein-domain-containing protein" evidence="2">
    <location>
        <begin position="16"/>
        <end position="598"/>
    </location>
</feature>
<dbReference type="PANTHER" id="PTHR40050">
    <property type="entry name" value="INNER SPORE COAT PROTEIN H"/>
    <property type="match status" value="1"/>
</dbReference>